<dbReference type="EMBL" id="QUAJ01000004">
    <property type="protein sequence ID" value="REI42462.1"/>
    <property type="molecule type" value="Genomic_DNA"/>
</dbReference>
<name>A0ABX9KK04_9FUSO</name>
<proteinExistence type="predicted"/>
<gene>
    <name evidence="1" type="ORF">DYH56_03655</name>
</gene>
<dbReference type="Pfam" id="PF13289">
    <property type="entry name" value="SIR2_2"/>
    <property type="match status" value="1"/>
</dbReference>
<evidence type="ECO:0000313" key="1">
    <source>
        <dbReference type="EMBL" id="REI42462.1"/>
    </source>
</evidence>
<sequence>MEIFEKVNYNNYALWIGDNINKKLNIPTKNELALKIYKELSEDIKEKVENRERLTEVSQIFLDSATGNMMNLISLLSHELQLEGKLRPYSYLSEIGVIDTIITHDHSEILESIWTDGEVHNIFCEKELTKSNVNLFKLLGDYGHTERIILTSQNMRKVKKLKLYDHFWEKLNKELKDKNLILLGVNLDEDTKDILTLVFSKTNLSNTARYFVTSNPISMEDESWLISNKFEFIYEDDLNFVKKMALYFNNENIETTKAEAEIQVVENTEKIQTPEMDNKIEDRELKSENSEDNLEKVMVEEEINENKEEKQLKIFEKEEVLVTDEKKDNLNIVEIEEITENNLETAEEKIENEPIEEEYIVENLEIPLYLDGNTLKGEIIETEVRNRQKRLVEFRERRSPAYKVDDFSEINHYKALDIKIPFECADLPQMKLENKVFAGKADIRCNDQTIYNVAVKSHMSGKYQVVDFKNHDFYLRLLLDGDRVMRFAYKISENTVNIKGRNIYIFFKNLFSGFELSFKNKKTSGNFKIISNEDVEKLDIILDTIDKYLSVKKQIKIRDINLKELLKNTRSLQVLFSYYNNTPKITHGNITIRTDFAGDIAEVDKLVLSYPVTINFLGFTRSFIESTEIEIDSSNITHLGDQLEVQAFNTVQNTTYKEIIE</sequence>
<organism evidence="1 2">
    <name type="scientific">Psychrilyobacter piezotolerans</name>
    <dbReference type="NCBI Taxonomy" id="2293438"/>
    <lineage>
        <taxon>Bacteria</taxon>
        <taxon>Fusobacteriati</taxon>
        <taxon>Fusobacteriota</taxon>
        <taxon>Fusobacteriia</taxon>
        <taxon>Fusobacteriales</taxon>
        <taxon>Fusobacteriaceae</taxon>
        <taxon>Psychrilyobacter</taxon>
    </lineage>
</organism>
<evidence type="ECO:0000313" key="2">
    <source>
        <dbReference type="Proteomes" id="UP000263486"/>
    </source>
</evidence>
<dbReference type="Proteomes" id="UP000263486">
    <property type="component" value="Unassembled WGS sequence"/>
</dbReference>
<evidence type="ECO:0008006" key="3">
    <source>
        <dbReference type="Google" id="ProtNLM"/>
    </source>
</evidence>
<dbReference type="RefSeq" id="WP_114641503.1">
    <property type="nucleotide sequence ID" value="NZ_JAACIO010000004.1"/>
</dbReference>
<accession>A0ABX9KK04</accession>
<comment type="caution">
    <text evidence="1">The sequence shown here is derived from an EMBL/GenBank/DDBJ whole genome shotgun (WGS) entry which is preliminary data.</text>
</comment>
<protein>
    <recommendedName>
        <fullName evidence="3">SIR2-like domain-containing protein</fullName>
    </recommendedName>
</protein>
<reference evidence="1 2" key="1">
    <citation type="submission" date="2018-08" db="EMBL/GenBank/DDBJ databases">
        <title>Draft genome sequence of Psychrilyobacter sp. strain SD5 isolated from Black Sea water.</title>
        <authorList>
            <person name="Yadav S."/>
            <person name="Villanueva L."/>
            <person name="Damste J.S.S."/>
        </authorList>
    </citation>
    <scope>NUCLEOTIDE SEQUENCE [LARGE SCALE GENOMIC DNA]</scope>
    <source>
        <strain evidence="1 2">SD5</strain>
    </source>
</reference>
<keyword evidence="2" id="KW-1185">Reference proteome</keyword>